<name>W1N892_9GAMM</name>
<sequence length="600" mass="66392">MAARWLRVALLVAALLLMALSLMASPLMASPVAAACPQWASEHAEKQLTELGQRLQDWNLAYRRDGSSPVSDDIYDQARADYRQWSSCFPEVVDRLPSPRLGAMLLPSLSTTLNHPVVHTGLNKAATDGEVAVWLARHAPTWVQPKVDGVAVTLVYRRGQLVQLISRGDGRTGQDWTRHAEVIAAVPQQLDVSRFDNANAEQLVVQGELYQRLAGHRQQQEGTAGARSRVAGWMAREQLTPDIGRQIGLFAWGWPTGPEAMDERLAGLAQLGFEDVRRFSVPLEGFASAAHWRRQWYTSPLPFATDGVVLHAATRPSGRHWLPQPPDWALAWKYPAREVLAQVRDIEFSIGRTGRITPVAKLYPVEVDGRTLRRVGLGSLDHWRALDLLPGDQAIIETAGLIIPQIKSVAWRGEPRYSVQAPLAEDYHPLSCWHPEPGCGQQFLARLDWLSGGSALQLRGIGPATWRRLVNAGLVQGLLDWRKLNAGQLARLTGVGQQRAQAILISFDEAQQRSFEQWLIALGAPPLPNGHGLTTWSALQQRSAEQWKRYPGVGEVTAKRWMQFVSDPEVQTLAAILADDGVVGFAPPTHTGCMEFEQCL</sequence>
<dbReference type="NCBIfam" id="NF005987">
    <property type="entry name" value="PRK08097.1"/>
    <property type="match status" value="1"/>
</dbReference>
<dbReference type="InterPro" id="IPR003583">
    <property type="entry name" value="Hlx-hairpin-Hlx_DNA-bd_motif"/>
</dbReference>
<dbReference type="InterPro" id="IPR020923">
    <property type="entry name" value="DNA_ligase_B"/>
</dbReference>
<dbReference type="STRING" id="1178482.AR456_01435"/>
<evidence type="ECO:0000313" key="13">
    <source>
        <dbReference type="Proteomes" id="UP000019113"/>
    </source>
</evidence>
<dbReference type="InterPro" id="IPR050326">
    <property type="entry name" value="NAD_dep_DNA_ligaseB"/>
</dbReference>
<feature type="domain" description="Helix-hairpin-helix DNA-binding motif class 1" evidence="10">
    <location>
        <begin position="453"/>
        <end position="472"/>
    </location>
</feature>
<evidence type="ECO:0000313" key="12">
    <source>
        <dbReference type="EMBL" id="ERL51140.1"/>
    </source>
</evidence>
<dbReference type="SUPFAM" id="SSF47781">
    <property type="entry name" value="RuvA domain 2-like"/>
    <property type="match status" value="1"/>
</dbReference>
<dbReference type="eggNOG" id="COG0272">
    <property type="taxonomic scope" value="Bacteria"/>
</dbReference>
<keyword evidence="13" id="KW-1185">Reference proteome</keyword>
<keyword evidence="9" id="KW-0732">Signal</keyword>
<dbReference type="PROSITE" id="PS01056">
    <property type="entry name" value="DNA_LIGASE_N2"/>
    <property type="match status" value="1"/>
</dbReference>
<keyword evidence="4" id="KW-0460">Magnesium</keyword>
<feature type="chain" id="PRO_5004806379" description="DNA ligase B" evidence="9">
    <location>
        <begin position="30"/>
        <end position="600"/>
    </location>
</feature>
<dbReference type="InterPro" id="IPR033136">
    <property type="entry name" value="DNA_ligase_CS"/>
</dbReference>
<comment type="similarity">
    <text evidence="8">Belongs to the NAD-dependent DNA ligase family. LigB subfamily.</text>
</comment>
<keyword evidence="3 8" id="KW-0227">DNA damage</keyword>
<protein>
    <recommendedName>
        <fullName evidence="8">DNA ligase B</fullName>
        <ecNumber evidence="8">6.5.1.2</ecNumber>
    </recommendedName>
    <alternativeName>
        <fullName evidence="8">Polydeoxyribonucleotide synthase [NAD(+)] B</fullName>
    </alternativeName>
</protein>
<dbReference type="Gene3D" id="3.30.470.30">
    <property type="entry name" value="DNA ligase/mRNA capping enzyme"/>
    <property type="match status" value="1"/>
</dbReference>
<evidence type="ECO:0000256" key="5">
    <source>
        <dbReference type="ARBA" id="ARBA00023027"/>
    </source>
</evidence>
<evidence type="ECO:0000256" key="8">
    <source>
        <dbReference type="HAMAP-Rule" id="MF_01587"/>
    </source>
</evidence>
<dbReference type="Gene3D" id="1.10.287.610">
    <property type="entry name" value="Helix hairpin bin"/>
    <property type="match status" value="1"/>
</dbReference>
<keyword evidence="2 8" id="KW-0235">DNA replication</keyword>
<dbReference type="SMART" id="SM00278">
    <property type="entry name" value="HhH1"/>
    <property type="match status" value="2"/>
</dbReference>
<dbReference type="InterPro" id="IPR010994">
    <property type="entry name" value="RuvA_2-like"/>
</dbReference>
<dbReference type="InterPro" id="IPR004150">
    <property type="entry name" value="NAD_DNA_ligase_OB"/>
</dbReference>
<feature type="signal peptide" evidence="9">
    <location>
        <begin position="1"/>
        <end position="29"/>
    </location>
</feature>
<evidence type="ECO:0000256" key="3">
    <source>
        <dbReference type="ARBA" id="ARBA00022763"/>
    </source>
</evidence>
<dbReference type="EMBL" id="AVBC01000033">
    <property type="protein sequence ID" value="ERL51140.1"/>
    <property type="molecule type" value="Genomic_DNA"/>
</dbReference>
<organism evidence="12 13">
    <name type="scientific">Halomonas huangheensis</name>
    <dbReference type="NCBI Taxonomy" id="1178482"/>
    <lineage>
        <taxon>Bacteria</taxon>
        <taxon>Pseudomonadati</taxon>
        <taxon>Pseudomonadota</taxon>
        <taxon>Gammaproteobacteria</taxon>
        <taxon>Oceanospirillales</taxon>
        <taxon>Halomonadaceae</taxon>
        <taxon>Halomonas</taxon>
    </lineage>
</organism>
<accession>W1N892</accession>
<dbReference type="Pfam" id="PF03120">
    <property type="entry name" value="OB_DNA_ligase"/>
    <property type="match status" value="1"/>
</dbReference>
<evidence type="ECO:0000256" key="4">
    <source>
        <dbReference type="ARBA" id="ARBA00022842"/>
    </source>
</evidence>
<dbReference type="InterPro" id="IPR013840">
    <property type="entry name" value="DNAligase_N"/>
</dbReference>
<keyword evidence="5 8" id="KW-0520">NAD</keyword>
<dbReference type="EC" id="6.5.1.2" evidence="8"/>
<dbReference type="Gene3D" id="1.10.150.20">
    <property type="entry name" value="5' to 3' exonuclease, C-terminal subdomain"/>
    <property type="match status" value="1"/>
</dbReference>
<keyword evidence="1 8" id="KW-0436">Ligase</keyword>
<evidence type="ECO:0000256" key="6">
    <source>
        <dbReference type="ARBA" id="ARBA00023204"/>
    </source>
</evidence>
<dbReference type="PATRIC" id="fig|1178482.3.peg.2099"/>
<feature type="domain" description="NAD-dependent DNA ligase N-terminal" evidence="11">
    <location>
        <begin position="43"/>
        <end position="455"/>
    </location>
</feature>
<proteinExistence type="inferred from homology"/>
<dbReference type="Gene3D" id="2.40.50.140">
    <property type="entry name" value="Nucleic acid-binding proteins"/>
    <property type="match status" value="1"/>
</dbReference>
<evidence type="ECO:0000256" key="2">
    <source>
        <dbReference type="ARBA" id="ARBA00022705"/>
    </source>
</evidence>
<comment type="function">
    <text evidence="8">Catalyzes the formation of phosphodiester linkages between 5'-phosphoryl and 3'-hydroxyl groups in double-stranded DNA using NAD as a coenzyme and as the energy source for the reaction.</text>
</comment>
<dbReference type="GO" id="GO:0006281">
    <property type="term" value="P:DNA repair"/>
    <property type="evidence" value="ECO:0007669"/>
    <property type="project" value="UniProtKB-KW"/>
</dbReference>
<gene>
    <name evidence="8" type="primary">ligB</name>
    <name evidence="12" type="ORF">BJB45_14645</name>
</gene>
<dbReference type="GO" id="GO:0006260">
    <property type="term" value="P:DNA replication"/>
    <property type="evidence" value="ECO:0007669"/>
    <property type="project" value="UniProtKB-KW"/>
</dbReference>
<evidence type="ECO:0000256" key="9">
    <source>
        <dbReference type="SAM" id="SignalP"/>
    </source>
</evidence>
<dbReference type="SUPFAM" id="SSF56091">
    <property type="entry name" value="DNA ligase/mRNA capping enzyme, catalytic domain"/>
    <property type="match status" value="1"/>
</dbReference>
<evidence type="ECO:0000259" key="11">
    <source>
        <dbReference type="SMART" id="SM00532"/>
    </source>
</evidence>
<feature type="active site" description="N6-AMP-lysine intermediate" evidence="8">
    <location>
        <position position="146"/>
    </location>
</feature>
<dbReference type="SMART" id="SM00532">
    <property type="entry name" value="LIGANc"/>
    <property type="match status" value="1"/>
</dbReference>
<evidence type="ECO:0000256" key="1">
    <source>
        <dbReference type="ARBA" id="ARBA00022598"/>
    </source>
</evidence>
<dbReference type="SUPFAM" id="SSF50249">
    <property type="entry name" value="Nucleic acid-binding proteins"/>
    <property type="match status" value="1"/>
</dbReference>
<evidence type="ECO:0000256" key="7">
    <source>
        <dbReference type="ARBA" id="ARBA00034005"/>
    </source>
</evidence>
<dbReference type="Pfam" id="PF14520">
    <property type="entry name" value="HHH_5"/>
    <property type="match status" value="1"/>
</dbReference>
<dbReference type="PANTHER" id="PTHR47810">
    <property type="entry name" value="DNA LIGASE"/>
    <property type="match status" value="1"/>
</dbReference>
<dbReference type="InterPro" id="IPR013839">
    <property type="entry name" value="DNAligase_adenylation"/>
</dbReference>
<dbReference type="Proteomes" id="UP000019113">
    <property type="component" value="Unassembled WGS sequence"/>
</dbReference>
<dbReference type="HAMAP" id="MF_01587">
    <property type="entry name" value="DNA_ligase_B"/>
    <property type="match status" value="1"/>
</dbReference>
<feature type="domain" description="Helix-hairpin-helix DNA-binding motif class 1" evidence="10">
    <location>
        <begin position="487"/>
        <end position="506"/>
    </location>
</feature>
<reference evidence="12 13" key="1">
    <citation type="submission" date="2013-08" db="EMBL/GenBank/DDBJ databases">
        <title>draft genome of Halomonas huanghegensis, strain BJGMM-B45T.</title>
        <authorList>
            <person name="Miao C."/>
            <person name="Wan Y."/>
            <person name="Jin W."/>
        </authorList>
    </citation>
    <scope>NUCLEOTIDE SEQUENCE [LARGE SCALE GENOMIC DNA]</scope>
    <source>
        <strain evidence="12 13">BJGMM-B45</strain>
    </source>
</reference>
<keyword evidence="6 8" id="KW-0234">DNA repair</keyword>
<dbReference type="Pfam" id="PF01653">
    <property type="entry name" value="DNA_ligase_aden"/>
    <property type="match status" value="1"/>
</dbReference>
<evidence type="ECO:0000259" key="10">
    <source>
        <dbReference type="SMART" id="SM00278"/>
    </source>
</evidence>
<dbReference type="GO" id="GO:0003677">
    <property type="term" value="F:DNA binding"/>
    <property type="evidence" value="ECO:0007669"/>
    <property type="project" value="InterPro"/>
</dbReference>
<comment type="caution">
    <text evidence="12">The sequence shown here is derived from an EMBL/GenBank/DDBJ whole genome shotgun (WGS) entry which is preliminary data.</text>
</comment>
<comment type="catalytic activity">
    <reaction evidence="7 8">
        <text>NAD(+) + (deoxyribonucleotide)n-3'-hydroxyl + 5'-phospho-(deoxyribonucleotide)m = (deoxyribonucleotide)n+m + AMP + beta-nicotinamide D-nucleotide.</text>
        <dbReference type="EC" id="6.5.1.2"/>
    </reaction>
</comment>
<dbReference type="InterPro" id="IPR012340">
    <property type="entry name" value="NA-bd_OB-fold"/>
</dbReference>
<dbReference type="GO" id="GO:0003911">
    <property type="term" value="F:DNA ligase (NAD+) activity"/>
    <property type="evidence" value="ECO:0007669"/>
    <property type="project" value="UniProtKB-UniRule"/>
</dbReference>
<dbReference type="PANTHER" id="PTHR47810:SF1">
    <property type="entry name" value="DNA LIGASE B"/>
    <property type="match status" value="1"/>
</dbReference>
<dbReference type="AlphaFoldDB" id="W1N892"/>